<gene>
    <name evidence="1" type="ORF">GWK48_10880</name>
</gene>
<dbReference type="InterPro" id="IPR016024">
    <property type="entry name" value="ARM-type_fold"/>
</dbReference>
<sequence length="134" mass="16037">MDSTEDLIKELESKDREIKHEAWLKVERLVESGDLKLLLSLLCFRDHGTRYRAWNLLAKYLHSISNDELRDKVNCLLEMLKDDDVNVRRLVWYSTLPQLHHLLDPAKVRELKRYCLEVMEGDWKELLEETCRDV</sequence>
<reference evidence="1 2" key="1">
    <citation type="submission" date="2020-02" db="EMBL/GenBank/DDBJ databases">
        <title>Comparative genome analysis reveals the metabolism and evolution of the thermophilic archaeal genus Metallosphaera.</title>
        <authorList>
            <person name="Jiang C."/>
        </authorList>
    </citation>
    <scope>NUCLEOTIDE SEQUENCE [LARGE SCALE GENOMIC DNA]</scope>
    <source>
        <strain evidence="1 2">Ric-A</strain>
    </source>
</reference>
<proteinExistence type="predicted"/>
<evidence type="ECO:0000313" key="2">
    <source>
        <dbReference type="Proteomes" id="UP000509301"/>
    </source>
</evidence>
<keyword evidence="2" id="KW-1185">Reference proteome</keyword>
<dbReference type="KEGG" id="mten:GWK48_10880"/>
<evidence type="ECO:0000313" key="1">
    <source>
        <dbReference type="EMBL" id="QKR00821.1"/>
    </source>
</evidence>
<accession>A0A6N0P0D5</accession>
<dbReference type="RefSeq" id="WP_174632204.1">
    <property type="nucleotide sequence ID" value="NZ_CP049074.1"/>
</dbReference>
<protein>
    <recommendedName>
        <fullName evidence="3">HEAT repeat domain-containing protein</fullName>
    </recommendedName>
</protein>
<dbReference type="SUPFAM" id="SSF48371">
    <property type="entry name" value="ARM repeat"/>
    <property type="match status" value="1"/>
</dbReference>
<name>A0A6N0P0D5_9CREN</name>
<dbReference type="InterPro" id="IPR011989">
    <property type="entry name" value="ARM-like"/>
</dbReference>
<dbReference type="OrthoDB" id="41688at2157"/>
<dbReference type="Proteomes" id="UP000509301">
    <property type="component" value="Chromosome"/>
</dbReference>
<evidence type="ECO:0008006" key="3">
    <source>
        <dbReference type="Google" id="ProtNLM"/>
    </source>
</evidence>
<dbReference type="EMBL" id="CP049074">
    <property type="protein sequence ID" value="QKR00821.1"/>
    <property type="molecule type" value="Genomic_DNA"/>
</dbReference>
<organism evidence="1 2">
    <name type="scientific">Metallosphaera tengchongensis</name>
    <dbReference type="NCBI Taxonomy" id="1532350"/>
    <lineage>
        <taxon>Archaea</taxon>
        <taxon>Thermoproteota</taxon>
        <taxon>Thermoprotei</taxon>
        <taxon>Sulfolobales</taxon>
        <taxon>Sulfolobaceae</taxon>
        <taxon>Metallosphaera</taxon>
    </lineage>
</organism>
<dbReference type="Gene3D" id="1.25.10.10">
    <property type="entry name" value="Leucine-rich Repeat Variant"/>
    <property type="match status" value="1"/>
</dbReference>
<dbReference type="GeneID" id="55642453"/>
<dbReference type="AlphaFoldDB" id="A0A6N0P0D5"/>